<accession>A0A382N0K3</accession>
<organism evidence="1">
    <name type="scientific">marine metagenome</name>
    <dbReference type="NCBI Taxonomy" id="408172"/>
    <lineage>
        <taxon>unclassified sequences</taxon>
        <taxon>metagenomes</taxon>
        <taxon>ecological metagenomes</taxon>
    </lineage>
</organism>
<feature type="non-terminal residue" evidence="1">
    <location>
        <position position="301"/>
    </location>
</feature>
<dbReference type="AlphaFoldDB" id="A0A382N0K3"/>
<protein>
    <submittedName>
        <fullName evidence="1">Uncharacterized protein</fullName>
    </submittedName>
</protein>
<evidence type="ECO:0000313" key="1">
    <source>
        <dbReference type="EMBL" id="SVC54290.1"/>
    </source>
</evidence>
<sequence length="301" mass="32460">MHGAFIYGEQLFFEDFSGGSLPDGWTMEGRWEIGTGFGDYNTTPPGMLYVWYPSSSSGSDPYDHYMLSPNITLEGESTVLVQFDFALDGWPSTEHTNGMIIEYNSGSGWVPVLSYEISPADGSTVDIPRRMESFYADINGSVQLRFHAYGTNSYYIDAWIFDNIEILTVPQLSNISISSNNSIDNQTAIPGDNITLTFTSPVALSGLPYVQINGTEVVAENTSGNSFSSQYIVQDDDSEGPISFSIDFTSQDGVNGATAKVTSDGTSVVIDVTGPPNPVVGSSFTALGGIVAPNKWNTTNT</sequence>
<dbReference type="EMBL" id="UINC01096967">
    <property type="protein sequence ID" value="SVC54290.1"/>
    <property type="molecule type" value="Genomic_DNA"/>
</dbReference>
<gene>
    <name evidence="1" type="ORF">METZ01_LOCUS307144</name>
</gene>
<proteinExistence type="predicted"/>
<reference evidence="1" key="1">
    <citation type="submission" date="2018-05" db="EMBL/GenBank/DDBJ databases">
        <authorList>
            <person name="Lanie J.A."/>
            <person name="Ng W.-L."/>
            <person name="Kazmierczak K.M."/>
            <person name="Andrzejewski T.M."/>
            <person name="Davidsen T.M."/>
            <person name="Wayne K.J."/>
            <person name="Tettelin H."/>
            <person name="Glass J.I."/>
            <person name="Rusch D."/>
            <person name="Podicherti R."/>
            <person name="Tsui H.-C.T."/>
            <person name="Winkler M.E."/>
        </authorList>
    </citation>
    <scope>NUCLEOTIDE SEQUENCE</scope>
</reference>
<dbReference type="Gene3D" id="2.60.120.200">
    <property type="match status" value="1"/>
</dbReference>
<name>A0A382N0K3_9ZZZZ</name>